<dbReference type="EMBL" id="BAAAZR010000031">
    <property type="protein sequence ID" value="GAA3832185.1"/>
    <property type="molecule type" value="Genomic_DNA"/>
</dbReference>
<accession>A0ABP7J2B0</accession>
<protein>
    <submittedName>
        <fullName evidence="1">Uncharacterized protein</fullName>
    </submittedName>
</protein>
<evidence type="ECO:0000313" key="2">
    <source>
        <dbReference type="Proteomes" id="UP001500888"/>
    </source>
</evidence>
<dbReference type="Proteomes" id="UP001500888">
    <property type="component" value="Unassembled WGS sequence"/>
</dbReference>
<dbReference type="RefSeq" id="WP_344948141.1">
    <property type="nucleotide sequence ID" value="NZ_BAAAZR010000031.1"/>
</dbReference>
<name>A0ABP7J2B0_9ACTN</name>
<sequence>MMIDHLTQTRDTEPVAVRCPTCASDAVTVVEVTYRRYMEVIYDAAANTYVLDPAGSLIDAPGSGHAQEFECGACEHSWVSDSVGFSLLPVEPAPGRSALVACIRRSCRHAVRVAAEAVVVAGKRVGLRRRRR</sequence>
<organism evidence="1 2">
    <name type="scientific">Sphaerisporangium flaviroseum</name>
    <dbReference type="NCBI Taxonomy" id="509199"/>
    <lineage>
        <taxon>Bacteria</taxon>
        <taxon>Bacillati</taxon>
        <taxon>Actinomycetota</taxon>
        <taxon>Actinomycetes</taxon>
        <taxon>Streptosporangiales</taxon>
        <taxon>Streptosporangiaceae</taxon>
        <taxon>Sphaerisporangium</taxon>
    </lineage>
</organism>
<gene>
    <name evidence="1" type="ORF">GCM10022226_61760</name>
</gene>
<proteinExistence type="predicted"/>
<comment type="caution">
    <text evidence="1">The sequence shown here is derived from an EMBL/GenBank/DDBJ whole genome shotgun (WGS) entry which is preliminary data.</text>
</comment>
<reference evidence="2" key="1">
    <citation type="journal article" date="2019" name="Int. J. Syst. Evol. Microbiol.">
        <title>The Global Catalogue of Microorganisms (GCM) 10K type strain sequencing project: providing services to taxonomists for standard genome sequencing and annotation.</title>
        <authorList>
            <consortium name="The Broad Institute Genomics Platform"/>
            <consortium name="The Broad Institute Genome Sequencing Center for Infectious Disease"/>
            <person name="Wu L."/>
            <person name="Ma J."/>
        </authorList>
    </citation>
    <scope>NUCLEOTIDE SEQUENCE [LARGE SCALE GENOMIC DNA]</scope>
    <source>
        <strain evidence="2">JCM 16908</strain>
    </source>
</reference>
<evidence type="ECO:0000313" key="1">
    <source>
        <dbReference type="EMBL" id="GAA3832185.1"/>
    </source>
</evidence>
<keyword evidence="2" id="KW-1185">Reference proteome</keyword>